<dbReference type="PANTHER" id="PTHR46037">
    <property type="entry name" value="PROTEIN ENHANCER OF SEVENLESS 2B"/>
    <property type="match status" value="1"/>
</dbReference>
<dbReference type="PRINTS" id="PR00401">
    <property type="entry name" value="SH2DOMAIN"/>
</dbReference>
<sequence length="294" mass="32721">MACFRAICQSTMGSLPSRRRTSLHLPGLSASGQRSGLLQEELLTVPDPPDECKAMAVALDSFPAGEHGELVLRLGEPLTIISDNGEWWRVMSEATNQEFSIPSSHVAKISHGWLYEGLNREKAEDLLLLPSNHGGSFLIRDSQTRRGAYSLSVRLNRPTSRDVVRHYRIHRLENGWFYISPRFTFPSLQALVDHYTEMADDLCSLLKEPCAFYRVDPLPSKNIPPPVSVQKPALNWEEVDSSLLFSEVSSSGDTSPISVGLREAIGTYISMTEDPSLDISGQRRLKKGNKDKAL</sequence>
<dbReference type="OMA" id="QRAPLNW"/>
<dbReference type="GeneID" id="100918937"/>
<dbReference type="InterPro" id="IPR001452">
    <property type="entry name" value="SH3_domain"/>
</dbReference>
<dbReference type="KEGG" id="shr:100918937"/>
<keyword evidence="2 3" id="KW-0727">SH2 domain</keyword>
<dbReference type="SMART" id="SM00252">
    <property type="entry name" value="SH2"/>
    <property type="match status" value="1"/>
</dbReference>
<evidence type="ECO:0000313" key="7">
    <source>
        <dbReference type="Ensembl" id="ENSSHAP00000010827.1"/>
    </source>
</evidence>
<dbReference type="GO" id="GO:0050860">
    <property type="term" value="P:negative regulation of T cell receptor signaling pathway"/>
    <property type="evidence" value="ECO:0007669"/>
    <property type="project" value="Ensembl"/>
</dbReference>
<dbReference type="GO" id="GO:0005770">
    <property type="term" value="C:late endosome"/>
    <property type="evidence" value="ECO:0007669"/>
    <property type="project" value="Ensembl"/>
</dbReference>
<evidence type="ECO:0000256" key="3">
    <source>
        <dbReference type="PROSITE-ProRule" id="PRU00191"/>
    </source>
</evidence>
<dbReference type="OrthoDB" id="9924021at2759"/>
<dbReference type="GO" id="GO:0042110">
    <property type="term" value="P:T cell activation"/>
    <property type="evidence" value="ECO:0007669"/>
    <property type="project" value="Ensembl"/>
</dbReference>
<dbReference type="InterPro" id="IPR000980">
    <property type="entry name" value="SH2"/>
</dbReference>
<keyword evidence="8" id="KW-1185">Reference proteome</keyword>
<reference evidence="7" key="3">
    <citation type="submission" date="2025-09" db="UniProtKB">
        <authorList>
            <consortium name="Ensembl"/>
        </authorList>
    </citation>
    <scope>IDENTIFICATION</scope>
</reference>
<dbReference type="Pfam" id="PF00017">
    <property type="entry name" value="SH2"/>
    <property type="match status" value="1"/>
</dbReference>
<keyword evidence="1 4" id="KW-0728">SH3 domain</keyword>
<accession>G3W5X2</accession>
<evidence type="ECO:0000259" key="5">
    <source>
        <dbReference type="PROSITE" id="PS50001"/>
    </source>
</evidence>
<dbReference type="RefSeq" id="XP_023362925.1">
    <property type="nucleotide sequence ID" value="XM_023507157.2"/>
</dbReference>
<evidence type="ECO:0000256" key="4">
    <source>
        <dbReference type="PROSITE-ProRule" id="PRU00192"/>
    </source>
</evidence>
<protein>
    <submittedName>
        <fullName evidence="7">Src like adaptor 2</fullName>
    </submittedName>
</protein>
<dbReference type="Ensembl" id="ENSSHAT00000010921.2">
    <property type="protein sequence ID" value="ENSSHAP00000010827.1"/>
    <property type="gene ID" value="ENSSHAG00000009334.2"/>
</dbReference>
<evidence type="ECO:0000256" key="1">
    <source>
        <dbReference type="ARBA" id="ARBA00022443"/>
    </source>
</evidence>
<dbReference type="GeneTree" id="ENSGT00940000160331"/>
<evidence type="ECO:0000256" key="2">
    <source>
        <dbReference type="ARBA" id="ARBA00022999"/>
    </source>
</evidence>
<dbReference type="InterPro" id="IPR043539">
    <property type="entry name" value="Grb2-like"/>
</dbReference>
<dbReference type="CTD" id="84174"/>
<dbReference type="GO" id="GO:0000122">
    <property type="term" value="P:negative regulation of transcription by RNA polymerase II"/>
    <property type="evidence" value="ECO:0007669"/>
    <property type="project" value="Ensembl"/>
</dbReference>
<proteinExistence type="predicted"/>
<feature type="domain" description="SH3" evidence="6">
    <location>
        <begin position="51"/>
        <end position="111"/>
    </location>
</feature>
<dbReference type="InterPro" id="IPR036860">
    <property type="entry name" value="SH2_dom_sf"/>
</dbReference>
<dbReference type="AlphaFoldDB" id="G3W5X2"/>
<dbReference type="SMART" id="SM00326">
    <property type="entry name" value="SH3"/>
    <property type="match status" value="1"/>
</dbReference>
<reference evidence="7 8" key="1">
    <citation type="journal article" date="2011" name="Proc. Natl. Acad. Sci. U.S.A.">
        <title>Genetic diversity and population structure of the endangered marsupial Sarcophilus harrisii (Tasmanian devil).</title>
        <authorList>
            <person name="Miller W."/>
            <person name="Hayes V.M."/>
            <person name="Ratan A."/>
            <person name="Petersen D.C."/>
            <person name="Wittekindt N.E."/>
            <person name="Miller J."/>
            <person name="Walenz B."/>
            <person name="Knight J."/>
            <person name="Qi J."/>
            <person name="Zhao F."/>
            <person name="Wang Q."/>
            <person name="Bedoya-Reina O.C."/>
            <person name="Katiyar N."/>
            <person name="Tomsho L.P."/>
            <person name="Kasson L.M."/>
            <person name="Hardie R.A."/>
            <person name="Woodbridge P."/>
            <person name="Tindall E.A."/>
            <person name="Bertelsen M.F."/>
            <person name="Dixon D."/>
            <person name="Pyecroft S."/>
            <person name="Helgen K.M."/>
            <person name="Lesk A.M."/>
            <person name="Pringle T.H."/>
            <person name="Patterson N."/>
            <person name="Zhang Y."/>
            <person name="Kreiss A."/>
            <person name="Woods G.M."/>
            <person name="Jones M.E."/>
            <person name="Schuster S.C."/>
        </authorList>
    </citation>
    <scope>NUCLEOTIDE SEQUENCE [LARGE SCALE GENOMIC DNA]</scope>
</reference>
<gene>
    <name evidence="7" type="primary">SLA2</name>
</gene>
<evidence type="ECO:0000259" key="6">
    <source>
        <dbReference type="PROSITE" id="PS50002"/>
    </source>
</evidence>
<dbReference type="GO" id="GO:0050849">
    <property type="term" value="P:negative regulation of calcium-mediated signaling"/>
    <property type="evidence" value="ECO:0007669"/>
    <property type="project" value="Ensembl"/>
</dbReference>
<evidence type="ECO:0000313" key="8">
    <source>
        <dbReference type="Proteomes" id="UP000007648"/>
    </source>
</evidence>
<dbReference type="SUPFAM" id="SSF50044">
    <property type="entry name" value="SH3-domain"/>
    <property type="match status" value="1"/>
</dbReference>
<dbReference type="InParanoid" id="G3W5X2"/>
<dbReference type="STRING" id="9305.ENSSHAP00000010827"/>
<dbReference type="eggNOG" id="ENOG502QPJN">
    <property type="taxonomic scope" value="Eukaryota"/>
</dbReference>
<dbReference type="Pfam" id="PF00018">
    <property type="entry name" value="SH3_1"/>
    <property type="match status" value="1"/>
</dbReference>
<dbReference type="PROSITE" id="PS50001">
    <property type="entry name" value="SH2"/>
    <property type="match status" value="1"/>
</dbReference>
<dbReference type="SUPFAM" id="SSF55550">
    <property type="entry name" value="SH2 domain"/>
    <property type="match status" value="1"/>
</dbReference>
<dbReference type="InterPro" id="IPR036028">
    <property type="entry name" value="SH3-like_dom_sf"/>
</dbReference>
<dbReference type="FunFam" id="3.30.505.10:FF:000064">
    <property type="entry name" value="src-like-adapter 2 isoform X2"/>
    <property type="match status" value="1"/>
</dbReference>
<reference evidence="7" key="2">
    <citation type="submission" date="2025-08" db="UniProtKB">
        <authorList>
            <consortium name="Ensembl"/>
        </authorList>
    </citation>
    <scope>IDENTIFICATION</scope>
</reference>
<feature type="domain" description="SH2" evidence="5">
    <location>
        <begin position="113"/>
        <end position="210"/>
    </location>
</feature>
<dbReference type="Gene3D" id="3.30.505.10">
    <property type="entry name" value="SH2 domain"/>
    <property type="match status" value="1"/>
</dbReference>
<dbReference type="FunCoup" id="G3W5X2">
    <property type="interactions" value="461"/>
</dbReference>
<dbReference type="GO" id="GO:0005654">
    <property type="term" value="C:nucleoplasm"/>
    <property type="evidence" value="ECO:0007669"/>
    <property type="project" value="Ensembl"/>
</dbReference>
<dbReference type="GO" id="GO:0005794">
    <property type="term" value="C:Golgi apparatus"/>
    <property type="evidence" value="ECO:0007669"/>
    <property type="project" value="Ensembl"/>
</dbReference>
<name>G3W5X2_SARHA</name>
<dbReference type="HOGENOM" id="CLU_084503_1_0_1"/>
<dbReference type="PROSITE" id="PS50002">
    <property type="entry name" value="SH3"/>
    <property type="match status" value="1"/>
</dbReference>
<organism evidence="7 8">
    <name type="scientific">Sarcophilus harrisii</name>
    <name type="common">Tasmanian devil</name>
    <name type="synonym">Sarcophilus laniarius</name>
    <dbReference type="NCBI Taxonomy" id="9305"/>
    <lineage>
        <taxon>Eukaryota</taxon>
        <taxon>Metazoa</taxon>
        <taxon>Chordata</taxon>
        <taxon>Craniata</taxon>
        <taxon>Vertebrata</taxon>
        <taxon>Euteleostomi</taxon>
        <taxon>Mammalia</taxon>
        <taxon>Metatheria</taxon>
        <taxon>Dasyuromorphia</taxon>
        <taxon>Dasyuridae</taxon>
        <taxon>Sarcophilus</taxon>
    </lineage>
</organism>
<dbReference type="Proteomes" id="UP000007648">
    <property type="component" value="Unassembled WGS sequence"/>
</dbReference>
<dbReference type="GO" id="GO:0035591">
    <property type="term" value="F:signaling adaptor activity"/>
    <property type="evidence" value="ECO:0007669"/>
    <property type="project" value="Ensembl"/>
</dbReference>
<dbReference type="Gene3D" id="2.30.30.40">
    <property type="entry name" value="SH3 Domains"/>
    <property type="match status" value="1"/>
</dbReference>
<dbReference type="GO" id="GO:0005886">
    <property type="term" value="C:plasma membrane"/>
    <property type="evidence" value="ECO:0007669"/>
    <property type="project" value="Ensembl"/>
</dbReference>